<evidence type="ECO:0000313" key="3">
    <source>
        <dbReference type="Proteomes" id="UP001597497"/>
    </source>
</evidence>
<sequence>MTAPRYDRLGIGILVLSLCHLIWFLWPMVFILIGMAQIIYLAPLVVFAVVKKTYRFLQGLLIGALITFLVNSACFGLVFVSFW</sequence>
<keyword evidence="1" id="KW-0812">Transmembrane</keyword>
<evidence type="ECO:0000256" key="1">
    <source>
        <dbReference type="SAM" id="Phobius"/>
    </source>
</evidence>
<keyword evidence="1" id="KW-0472">Membrane</keyword>
<reference evidence="3" key="1">
    <citation type="journal article" date="2019" name="Int. J. Syst. Evol. Microbiol.">
        <title>The Global Catalogue of Microorganisms (GCM) 10K type strain sequencing project: providing services to taxonomists for standard genome sequencing and annotation.</title>
        <authorList>
            <consortium name="The Broad Institute Genomics Platform"/>
            <consortium name="The Broad Institute Genome Sequencing Center for Infectious Disease"/>
            <person name="Wu L."/>
            <person name="Ma J."/>
        </authorList>
    </citation>
    <scope>NUCLEOTIDE SEQUENCE [LARGE SCALE GENOMIC DNA]</scope>
    <source>
        <strain evidence="3">KCTC 33676</strain>
    </source>
</reference>
<gene>
    <name evidence="2" type="ORF">ACFSUC_18200</name>
</gene>
<feature type="transmembrane region" description="Helical" evidence="1">
    <location>
        <begin position="62"/>
        <end position="82"/>
    </location>
</feature>
<keyword evidence="3" id="KW-1185">Reference proteome</keyword>
<feature type="transmembrane region" description="Helical" evidence="1">
    <location>
        <begin position="9"/>
        <end position="26"/>
    </location>
</feature>
<name>A0ABW5RGC5_9BACL</name>
<dbReference type="EMBL" id="JBHUMM010000044">
    <property type="protein sequence ID" value="MFD2673484.1"/>
    <property type="molecule type" value="Genomic_DNA"/>
</dbReference>
<evidence type="ECO:0008006" key="4">
    <source>
        <dbReference type="Google" id="ProtNLM"/>
    </source>
</evidence>
<dbReference type="Proteomes" id="UP001597497">
    <property type="component" value="Unassembled WGS sequence"/>
</dbReference>
<organism evidence="2 3">
    <name type="scientific">Marinicrinis sediminis</name>
    <dbReference type="NCBI Taxonomy" id="1652465"/>
    <lineage>
        <taxon>Bacteria</taxon>
        <taxon>Bacillati</taxon>
        <taxon>Bacillota</taxon>
        <taxon>Bacilli</taxon>
        <taxon>Bacillales</taxon>
        <taxon>Paenibacillaceae</taxon>
    </lineage>
</organism>
<keyword evidence="1" id="KW-1133">Transmembrane helix</keyword>
<proteinExistence type="predicted"/>
<protein>
    <recommendedName>
        <fullName evidence="4">DUF2232 domain-containing protein</fullName>
    </recommendedName>
</protein>
<dbReference type="RefSeq" id="WP_379931070.1">
    <property type="nucleotide sequence ID" value="NZ_JBHUMM010000044.1"/>
</dbReference>
<evidence type="ECO:0000313" key="2">
    <source>
        <dbReference type="EMBL" id="MFD2673484.1"/>
    </source>
</evidence>
<comment type="caution">
    <text evidence="2">The sequence shown here is derived from an EMBL/GenBank/DDBJ whole genome shotgun (WGS) entry which is preliminary data.</text>
</comment>
<accession>A0ABW5RGC5</accession>
<feature type="transmembrane region" description="Helical" evidence="1">
    <location>
        <begin position="32"/>
        <end position="50"/>
    </location>
</feature>